<name>A0ABV0B3N7_9SPHN</name>
<feature type="transmembrane region" description="Helical" evidence="1">
    <location>
        <begin position="50"/>
        <end position="72"/>
    </location>
</feature>
<keyword evidence="1" id="KW-0812">Transmembrane</keyword>
<feature type="transmembrane region" description="Helical" evidence="1">
    <location>
        <begin position="93"/>
        <end position="115"/>
    </location>
</feature>
<feature type="transmembrane region" description="Helical" evidence="1">
    <location>
        <begin position="233"/>
        <end position="254"/>
    </location>
</feature>
<evidence type="ECO:0000256" key="1">
    <source>
        <dbReference type="SAM" id="Phobius"/>
    </source>
</evidence>
<feature type="transmembrane region" description="Helical" evidence="1">
    <location>
        <begin position="9"/>
        <end position="30"/>
    </location>
</feature>
<feature type="domain" description="DUF1206" evidence="2">
    <location>
        <begin position="94"/>
        <end position="168"/>
    </location>
</feature>
<sequence>MLSDGTATVLARLGFACRGLVYVLVGWLAVQTAFSGGDAADNQGALASLGGGPAASVVLGIVAAGLIGYALWRATEAVAGARVGMDAKDTLKRVGHGVSAVTHLLLASSAIGLALHPGRGGTTSPGDESARDWTAWLLEQPFGPWLVGAVALCLLVGSGLQAKKAWTGSFAEDLGGDVPAPDFARTIGRIGYGARAMVFAVMSLFFFMAAWRARAAEAGGVSDALGAMRDQPGGVVILVAIGIGLALFGVFGFVEARYRRIRVTLPAVARA</sequence>
<evidence type="ECO:0000313" key="4">
    <source>
        <dbReference type="Proteomes" id="UP001427805"/>
    </source>
</evidence>
<feature type="transmembrane region" description="Helical" evidence="1">
    <location>
        <begin position="192"/>
        <end position="213"/>
    </location>
</feature>
<dbReference type="Pfam" id="PF06724">
    <property type="entry name" value="DUF1206"/>
    <property type="match status" value="3"/>
</dbReference>
<keyword evidence="1" id="KW-0472">Membrane</keyword>
<feature type="transmembrane region" description="Helical" evidence="1">
    <location>
        <begin position="142"/>
        <end position="160"/>
    </location>
</feature>
<dbReference type="EMBL" id="JBDIZK010000001">
    <property type="protein sequence ID" value="MEN3745531.1"/>
    <property type="molecule type" value="Genomic_DNA"/>
</dbReference>
<feature type="domain" description="DUF1206" evidence="2">
    <location>
        <begin position="190"/>
        <end position="259"/>
    </location>
</feature>
<reference evidence="3 4" key="1">
    <citation type="submission" date="2024-05" db="EMBL/GenBank/DDBJ databases">
        <title>Sphingomonas sp. HF-S3 16S ribosomal RNA gene Genome sequencing and assembly.</title>
        <authorList>
            <person name="Lee H."/>
        </authorList>
    </citation>
    <scope>NUCLEOTIDE SEQUENCE [LARGE SCALE GENOMIC DNA]</scope>
    <source>
        <strain evidence="3 4">HF-S3</strain>
    </source>
</reference>
<dbReference type="Proteomes" id="UP001427805">
    <property type="component" value="Unassembled WGS sequence"/>
</dbReference>
<organism evidence="3 4">
    <name type="scientific">Sphingomonas rustica</name>
    <dbReference type="NCBI Taxonomy" id="3103142"/>
    <lineage>
        <taxon>Bacteria</taxon>
        <taxon>Pseudomonadati</taxon>
        <taxon>Pseudomonadota</taxon>
        <taxon>Alphaproteobacteria</taxon>
        <taxon>Sphingomonadales</taxon>
        <taxon>Sphingomonadaceae</taxon>
        <taxon>Sphingomonas</taxon>
    </lineage>
</organism>
<protein>
    <submittedName>
        <fullName evidence="3">DUF1206 domain-containing protein</fullName>
    </submittedName>
</protein>
<accession>A0ABV0B3N7</accession>
<proteinExistence type="predicted"/>
<evidence type="ECO:0000259" key="2">
    <source>
        <dbReference type="Pfam" id="PF06724"/>
    </source>
</evidence>
<dbReference type="RefSeq" id="WP_346244543.1">
    <property type="nucleotide sequence ID" value="NZ_JBDIZK010000001.1"/>
</dbReference>
<comment type="caution">
    <text evidence="3">The sequence shown here is derived from an EMBL/GenBank/DDBJ whole genome shotgun (WGS) entry which is preliminary data.</text>
</comment>
<feature type="domain" description="DUF1206" evidence="2">
    <location>
        <begin position="13"/>
        <end position="79"/>
    </location>
</feature>
<keyword evidence="1" id="KW-1133">Transmembrane helix</keyword>
<evidence type="ECO:0000313" key="3">
    <source>
        <dbReference type="EMBL" id="MEN3745531.1"/>
    </source>
</evidence>
<keyword evidence="4" id="KW-1185">Reference proteome</keyword>
<gene>
    <name evidence="3" type="ORF">TPR58_00020</name>
</gene>
<dbReference type="InterPro" id="IPR009597">
    <property type="entry name" value="DUF1206"/>
</dbReference>